<name>A0ABR6W9H9_9BACT</name>
<sequence>MCVEDFESEHMAKVLHDGLHDFGQNELRQDRMKKRAAGFSWPDVAKDCWQLYRSLVGDAGNP</sequence>
<accession>A0ABR6W9H9</accession>
<dbReference type="RefSeq" id="WP_244968017.1">
    <property type="nucleotide sequence ID" value="NZ_VFIA01000024.1"/>
</dbReference>
<dbReference type="Proteomes" id="UP000700732">
    <property type="component" value="Unassembled WGS sequence"/>
</dbReference>
<evidence type="ECO:0000313" key="2">
    <source>
        <dbReference type="Proteomes" id="UP000700732"/>
    </source>
</evidence>
<organism evidence="1 2">
    <name type="scientific">Spirosoma utsteinense</name>
    <dbReference type="NCBI Taxonomy" id="2585773"/>
    <lineage>
        <taxon>Bacteria</taxon>
        <taxon>Pseudomonadati</taxon>
        <taxon>Bacteroidota</taxon>
        <taxon>Cytophagia</taxon>
        <taxon>Cytophagales</taxon>
        <taxon>Cytophagaceae</taxon>
        <taxon>Spirosoma</taxon>
    </lineage>
</organism>
<keyword evidence="2" id="KW-1185">Reference proteome</keyword>
<comment type="caution">
    <text evidence="1">The sequence shown here is derived from an EMBL/GenBank/DDBJ whole genome shotgun (WGS) entry which is preliminary data.</text>
</comment>
<proteinExistence type="predicted"/>
<gene>
    <name evidence="1" type="ORF">FH603_3748</name>
</gene>
<dbReference type="EMBL" id="VFIA01000024">
    <property type="protein sequence ID" value="MBC3793231.1"/>
    <property type="molecule type" value="Genomic_DNA"/>
</dbReference>
<reference evidence="1 2" key="1">
    <citation type="submission" date="2019-06" db="EMBL/GenBank/DDBJ databases">
        <title>Spirosoma utsteinense sp. nov. isolated from Antarctic ice-free soils.</title>
        <authorList>
            <person name="Tahon G."/>
        </authorList>
    </citation>
    <scope>NUCLEOTIDE SEQUENCE [LARGE SCALE GENOMIC DNA]</scope>
    <source>
        <strain evidence="1 2">LMG 31447</strain>
    </source>
</reference>
<protein>
    <submittedName>
        <fullName evidence="1">Glycogen synthase</fullName>
    </submittedName>
</protein>
<evidence type="ECO:0000313" key="1">
    <source>
        <dbReference type="EMBL" id="MBC3793231.1"/>
    </source>
</evidence>